<dbReference type="InterPro" id="IPR007404">
    <property type="entry name" value="YdjM-like"/>
</dbReference>
<feature type="transmembrane region" description="Helical" evidence="1">
    <location>
        <begin position="7"/>
        <end position="27"/>
    </location>
</feature>
<evidence type="ECO:0000313" key="2">
    <source>
        <dbReference type="EMBL" id="KEZ76327.1"/>
    </source>
</evidence>
<keyword evidence="3" id="KW-1185">Reference proteome</keyword>
<feature type="transmembrane region" description="Helical" evidence="1">
    <location>
        <begin position="195"/>
        <end position="212"/>
    </location>
</feature>
<keyword evidence="1" id="KW-1133">Transmembrane helix</keyword>
<dbReference type="Pfam" id="PF04307">
    <property type="entry name" value="YdjM"/>
    <property type="match status" value="1"/>
</dbReference>
<feature type="transmembrane region" description="Helical" evidence="1">
    <location>
        <begin position="89"/>
        <end position="111"/>
    </location>
</feature>
<keyword evidence="1" id="KW-0812">Transmembrane</keyword>
<dbReference type="eggNOG" id="COG1988">
    <property type="taxonomic scope" value="Bacteria"/>
</dbReference>
<protein>
    <recommendedName>
        <fullName evidence="4">Membrane-bound metal-dependent hydrolase</fullName>
    </recommendedName>
</protein>
<gene>
    <name evidence="2" type="ORF">C41B8_15660</name>
</gene>
<dbReference type="PATRIC" id="fig|1304275.5.peg.3204"/>
<feature type="transmembrane region" description="Helical" evidence="1">
    <location>
        <begin position="33"/>
        <end position="54"/>
    </location>
</feature>
<evidence type="ECO:0000256" key="1">
    <source>
        <dbReference type="SAM" id="Phobius"/>
    </source>
</evidence>
<evidence type="ECO:0000313" key="3">
    <source>
        <dbReference type="Proteomes" id="UP000028302"/>
    </source>
</evidence>
<feature type="transmembrane region" description="Helical" evidence="1">
    <location>
        <begin position="66"/>
        <end position="83"/>
    </location>
</feature>
<dbReference type="STRING" id="1304275.C41B8_15660"/>
<dbReference type="AlphaFoldDB" id="A0A084IHZ3"/>
<dbReference type="Proteomes" id="UP000028302">
    <property type="component" value="Unassembled WGS sequence"/>
</dbReference>
<feature type="transmembrane region" description="Helical" evidence="1">
    <location>
        <begin position="154"/>
        <end position="174"/>
    </location>
</feature>
<name>A0A084IHZ3_SALHC</name>
<accession>A0A084IHZ3</accession>
<keyword evidence="1" id="KW-0472">Membrane</keyword>
<comment type="caution">
    <text evidence="2">The sequence shown here is derived from an EMBL/GenBank/DDBJ whole genome shotgun (WGS) entry which is preliminary data.</text>
</comment>
<organism evidence="2 3">
    <name type="scientific">Salinisphaera hydrothermalis (strain C41B8)</name>
    <dbReference type="NCBI Taxonomy" id="1304275"/>
    <lineage>
        <taxon>Bacteria</taxon>
        <taxon>Pseudomonadati</taxon>
        <taxon>Pseudomonadota</taxon>
        <taxon>Gammaproteobacteria</taxon>
        <taxon>Salinisphaerales</taxon>
        <taxon>Salinisphaeraceae</taxon>
        <taxon>Salinisphaera</taxon>
    </lineage>
</organism>
<sequence>MYTTHSVLANFTTHIGVAASVGAAFAASGLSAGVWSLSQTPALVVLVALGGIMPDIDADKSHSTRLIFTVLAITAALAALALARPILSALGATCLALALYVGIRDVVAVVFRALTRHRASWHSLLAVAAVTFSTVAISFRCFAQPARLAWSDGLAVALGMLIHLLLDECFSIDLEGARLKRSFGTALKLFDYRRPVATALMAGATLLVMPWMPRWPF</sequence>
<proteinExistence type="predicted"/>
<reference evidence="2 3" key="1">
    <citation type="submission" date="2013-03" db="EMBL/GenBank/DDBJ databases">
        <title>Salinisphaera hydrothermalis C41B8 Genome Sequencing.</title>
        <authorList>
            <person name="Li C."/>
            <person name="Lai Q."/>
            <person name="Shao Z."/>
        </authorList>
    </citation>
    <scope>NUCLEOTIDE SEQUENCE [LARGE SCALE GENOMIC DNA]</scope>
    <source>
        <strain evidence="2 3">C41B8</strain>
    </source>
</reference>
<evidence type="ECO:0008006" key="4">
    <source>
        <dbReference type="Google" id="ProtNLM"/>
    </source>
</evidence>
<dbReference type="EMBL" id="APNK01000033">
    <property type="protein sequence ID" value="KEZ76327.1"/>
    <property type="molecule type" value="Genomic_DNA"/>
</dbReference>
<feature type="transmembrane region" description="Helical" evidence="1">
    <location>
        <begin position="123"/>
        <end position="142"/>
    </location>
</feature>